<feature type="region of interest" description="Disordered" evidence="1">
    <location>
        <begin position="176"/>
        <end position="198"/>
    </location>
</feature>
<gene>
    <name evidence="3" type="ORF">MCOR33_007259</name>
</gene>
<feature type="region of interest" description="Disordered" evidence="1">
    <location>
        <begin position="224"/>
        <end position="254"/>
    </location>
</feature>
<dbReference type="EMBL" id="JABSND010000146">
    <property type="protein sequence ID" value="KAI6296009.1"/>
    <property type="molecule type" value="Genomic_DNA"/>
</dbReference>
<feature type="transmembrane region" description="Helical" evidence="2">
    <location>
        <begin position="63"/>
        <end position="83"/>
    </location>
</feature>
<organism evidence="3 4">
    <name type="scientific">Pyricularia grisea</name>
    <name type="common">Crabgrass-specific blast fungus</name>
    <name type="synonym">Magnaporthe grisea</name>
    <dbReference type="NCBI Taxonomy" id="148305"/>
    <lineage>
        <taxon>Eukaryota</taxon>
        <taxon>Fungi</taxon>
        <taxon>Dikarya</taxon>
        <taxon>Ascomycota</taxon>
        <taxon>Pezizomycotina</taxon>
        <taxon>Sordariomycetes</taxon>
        <taxon>Sordariomycetidae</taxon>
        <taxon>Magnaporthales</taxon>
        <taxon>Pyriculariaceae</taxon>
        <taxon>Pyricularia</taxon>
    </lineage>
</organism>
<proteinExistence type="predicted"/>
<keyword evidence="2" id="KW-0472">Membrane</keyword>
<feature type="transmembrane region" description="Helical" evidence="2">
    <location>
        <begin position="134"/>
        <end position="156"/>
    </location>
</feature>
<keyword evidence="2" id="KW-0812">Transmembrane</keyword>
<reference evidence="3" key="1">
    <citation type="submission" date="2021-01" db="EMBL/GenBank/DDBJ databases">
        <title>Deciphering the adaptive evolutionary patterns associated with biogeogrpahic diversity in the finger millet blast pathogen Magnaporthe oryzae in Eastern Africa.</title>
        <authorList>
            <person name="Onyema G."/>
            <person name="Shittu T.A."/>
            <person name="Dodsworth S."/>
            <person name="Devilliers S."/>
            <person name="Muthumeenakshi S."/>
            <person name="Sreenivasaprasad S."/>
        </authorList>
    </citation>
    <scope>NUCLEOTIDE SEQUENCE</scope>
    <source>
        <strain evidence="3">D15/s37</strain>
    </source>
</reference>
<evidence type="ECO:0000256" key="1">
    <source>
        <dbReference type="SAM" id="MobiDB-lite"/>
    </source>
</evidence>
<keyword evidence="4" id="KW-1185">Reference proteome</keyword>
<protein>
    <submittedName>
        <fullName evidence="3">Uncharacterized protein</fullName>
    </submittedName>
</protein>
<keyword evidence="2" id="KW-1133">Transmembrane helix</keyword>
<comment type="caution">
    <text evidence="3">The sequence shown here is derived from an EMBL/GenBank/DDBJ whole genome shotgun (WGS) entry which is preliminary data.</text>
</comment>
<feature type="compositionally biased region" description="Basic residues" evidence="1">
    <location>
        <begin position="176"/>
        <end position="186"/>
    </location>
</feature>
<accession>A0ABQ8NF35</accession>
<sequence>MFSPGARLLAKKRNRQLRAKLISVGLFAFSTLTRGPTLLWLLVRSRLEPANAPEAHAPDVYSLGIMLLLMDFIGHAGHVGTTFRHPPSGDDDDRWRQDDVSSSSNILLTTSAVAWLSLSVLLAAMAPYADRDRLFWLAVAFQIAAGFASPAAVAVWRNRRGLRRLAGRCCASGAARRRARRTRRKQRAVEEGAAADEAAGETAPGEVVLGKLVDREGAAGEAAAAEAAAAEAPDREIAAPAPAALRWADSREGT</sequence>
<dbReference type="Proteomes" id="UP001059893">
    <property type="component" value="Unassembled WGS sequence"/>
</dbReference>
<evidence type="ECO:0000313" key="3">
    <source>
        <dbReference type="EMBL" id="KAI6296009.1"/>
    </source>
</evidence>
<name>A0ABQ8NF35_PYRGI</name>
<evidence type="ECO:0000313" key="4">
    <source>
        <dbReference type="Proteomes" id="UP001059893"/>
    </source>
</evidence>
<evidence type="ECO:0000256" key="2">
    <source>
        <dbReference type="SAM" id="Phobius"/>
    </source>
</evidence>
<feature type="transmembrane region" description="Helical" evidence="2">
    <location>
        <begin position="104"/>
        <end position="128"/>
    </location>
</feature>
<feature type="transmembrane region" description="Helical" evidence="2">
    <location>
        <begin position="21"/>
        <end position="43"/>
    </location>
</feature>